<dbReference type="GO" id="GO:0015031">
    <property type="term" value="P:protein transport"/>
    <property type="evidence" value="ECO:0007669"/>
    <property type="project" value="UniProtKB-KW"/>
</dbReference>
<dbReference type="Pfam" id="PF20329">
    <property type="entry name" value="DUF6624"/>
    <property type="match status" value="1"/>
</dbReference>
<sequence length="430" mass="48434">MSKIRHHILATLLTLGVWVSFLSPSQVLAQPAAASADRLTAARQYLSRQEYTAASVAYQQAFKQIEGTARDYYQAARAAARNNEPKVAFKQLDEATKKGYYPEEYLRAEIDFAALTTQVAWQRVLTQAREKRRRHEARFDQKLVALVRRIGFRDQQYRLVAAEADKKYGWNSPQASTAMQQQGVIDLQLMRQVDSLIARHGYPGKSLVGEYLKSKAFLVIQHNPDEKYLPLLTAAADKSELSWASLALLIDRLRMASGKMQVYGTQLSNDDNKWKLLPIEDEANVNARRAKIGLEPLEEYLKRYEIIYQLPTATYNSNPPGFYAALWQVEKAEKLEVEVVGGYEALYAKLRYPAAARQANVSGEVTVQLLIDKAGVPQNVAIVKGLGHGCDEEALQVMRAARYINSAGQDHEIRVRLPFPYEPKATKSGQ</sequence>
<keyword evidence="13" id="KW-1185">Reference proteome</keyword>
<dbReference type="PANTHER" id="PTHR33446">
    <property type="entry name" value="PROTEIN TONB-RELATED"/>
    <property type="match status" value="1"/>
</dbReference>
<name>A0A1W1VCF7_9BACT</name>
<dbReference type="SUPFAM" id="SSF74653">
    <property type="entry name" value="TolA/TonB C-terminal domain"/>
    <property type="match status" value="1"/>
</dbReference>
<feature type="chain" id="PRO_5012258282" evidence="10">
    <location>
        <begin position="30"/>
        <end position="430"/>
    </location>
</feature>
<evidence type="ECO:0000313" key="13">
    <source>
        <dbReference type="Proteomes" id="UP000192266"/>
    </source>
</evidence>
<evidence type="ECO:0000256" key="1">
    <source>
        <dbReference type="ARBA" id="ARBA00004383"/>
    </source>
</evidence>
<feature type="domain" description="TonB C-terminal" evidence="11">
    <location>
        <begin position="337"/>
        <end position="430"/>
    </location>
</feature>
<dbReference type="NCBIfam" id="TIGR01352">
    <property type="entry name" value="tonB_Cterm"/>
    <property type="match status" value="1"/>
</dbReference>
<evidence type="ECO:0000256" key="2">
    <source>
        <dbReference type="ARBA" id="ARBA00006555"/>
    </source>
</evidence>
<dbReference type="InterPro" id="IPR037682">
    <property type="entry name" value="TonB_C"/>
</dbReference>
<dbReference type="Proteomes" id="UP000192266">
    <property type="component" value="Unassembled WGS sequence"/>
</dbReference>
<keyword evidence="6" id="KW-0812">Transmembrane</keyword>
<evidence type="ECO:0000313" key="12">
    <source>
        <dbReference type="EMBL" id="SMB91058.1"/>
    </source>
</evidence>
<reference evidence="12 13" key="1">
    <citation type="submission" date="2017-04" db="EMBL/GenBank/DDBJ databases">
        <authorList>
            <person name="Afonso C.L."/>
            <person name="Miller P.J."/>
            <person name="Scott M.A."/>
            <person name="Spackman E."/>
            <person name="Goraichik I."/>
            <person name="Dimitrov K.M."/>
            <person name="Suarez D.L."/>
            <person name="Swayne D.E."/>
        </authorList>
    </citation>
    <scope>NUCLEOTIDE SEQUENCE [LARGE SCALE GENOMIC DNA]</scope>
    <source>
        <strain evidence="12 13">DSM 11622</strain>
    </source>
</reference>
<dbReference type="Pfam" id="PF03544">
    <property type="entry name" value="TonB_C"/>
    <property type="match status" value="1"/>
</dbReference>
<keyword evidence="9" id="KW-0472">Membrane</keyword>
<keyword evidence="3" id="KW-0813">Transport</keyword>
<keyword evidence="4" id="KW-1003">Cell membrane</keyword>
<dbReference type="GO" id="GO:0055085">
    <property type="term" value="P:transmembrane transport"/>
    <property type="evidence" value="ECO:0007669"/>
    <property type="project" value="InterPro"/>
</dbReference>
<comment type="subcellular location">
    <subcellularLocation>
        <location evidence="1">Cell inner membrane</location>
        <topology evidence="1">Single-pass membrane protein</topology>
        <orientation evidence="1">Periplasmic side</orientation>
    </subcellularLocation>
</comment>
<dbReference type="PANTHER" id="PTHR33446:SF2">
    <property type="entry name" value="PROTEIN TONB"/>
    <property type="match status" value="1"/>
</dbReference>
<evidence type="ECO:0000256" key="4">
    <source>
        <dbReference type="ARBA" id="ARBA00022475"/>
    </source>
</evidence>
<accession>A0A1W1VCF7</accession>
<protein>
    <submittedName>
        <fullName evidence="12">TonB family protein</fullName>
    </submittedName>
</protein>
<dbReference type="GO" id="GO:0098797">
    <property type="term" value="C:plasma membrane protein complex"/>
    <property type="evidence" value="ECO:0007669"/>
    <property type="project" value="TreeGrafter"/>
</dbReference>
<keyword evidence="8" id="KW-1133">Transmembrane helix</keyword>
<dbReference type="Gene3D" id="3.30.1150.10">
    <property type="match status" value="1"/>
</dbReference>
<evidence type="ECO:0000259" key="11">
    <source>
        <dbReference type="PROSITE" id="PS52015"/>
    </source>
</evidence>
<evidence type="ECO:0000256" key="7">
    <source>
        <dbReference type="ARBA" id="ARBA00022927"/>
    </source>
</evidence>
<evidence type="ECO:0000256" key="10">
    <source>
        <dbReference type="SAM" id="SignalP"/>
    </source>
</evidence>
<evidence type="ECO:0000256" key="8">
    <source>
        <dbReference type="ARBA" id="ARBA00022989"/>
    </source>
</evidence>
<feature type="signal peptide" evidence="10">
    <location>
        <begin position="1"/>
        <end position="29"/>
    </location>
</feature>
<dbReference type="RefSeq" id="WP_084444574.1">
    <property type="nucleotide sequence ID" value="NZ_FWWW01000055.1"/>
</dbReference>
<evidence type="ECO:0000256" key="5">
    <source>
        <dbReference type="ARBA" id="ARBA00022519"/>
    </source>
</evidence>
<dbReference type="InterPro" id="IPR051045">
    <property type="entry name" value="TonB-dependent_transducer"/>
</dbReference>
<evidence type="ECO:0000256" key="9">
    <source>
        <dbReference type="ARBA" id="ARBA00023136"/>
    </source>
</evidence>
<dbReference type="OrthoDB" id="1164858at2"/>
<dbReference type="InterPro" id="IPR046732">
    <property type="entry name" value="DUF6624"/>
</dbReference>
<keyword evidence="7" id="KW-0653">Protein transport</keyword>
<organism evidence="12 13">
    <name type="scientific">Hymenobacter roseosalivarius DSM 11622</name>
    <dbReference type="NCBI Taxonomy" id="645990"/>
    <lineage>
        <taxon>Bacteria</taxon>
        <taxon>Pseudomonadati</taxon>
        <taxon>Bacteroidota</taxon>
        <taxon>Cytophagia</taxon>
        <taxon>Cytophagales</taxon>
        <taxon>Hymenobacteraceae</taxon>
        <taxon>Hymenobacter</taxon>
    </lineage>
</organism>
<dbReference type="PROSITE" id="PS52015">
    <property type="entry name" value="TONB_CTD"/>
    <property type="match status" value="1"/>
</dbReference>
<keyword evidence="10" id="KW-0732">Signal</keyword>
<evidence type="ECO:0000256" key="6">
    <source>
        <dbReference type="ARBA" id="ARBA00022692"/>
    </source>
</evidence>
<comment type="similarity">
    <text evidence="2">Belongs to the TonB family.</text>
</comment>
<proteinExistence type="inferred from homology"/>
<keyword evidence="5" id="KW-0997">Cell inner membrane</keyword>
<dbReference type="InterPro" id="IPR006260">
    <property type="entry name" value="TonB/TolA_C"/>
</dbReference>
<evidence type="ECO:0000256" key="3">
    <source>
        <dbReference type="ARBA" id="ARBA00022448"/>
    </source>
</evidence>
<dbReference type="AlphaFoldDB" id="A0A1W1VCF7"/>
<dbReference type="EMBL" id="FWWW01000055">
    <property type="protein sequence ID" value="SMB91058.1"/>
    <property type="molecule type" value="Genomic_DNA"/>
</dbReference>
<dbReference type="GO" id="GO:0031992">
    <property type="term" value="F:energy transducer activity"/>
    <property type="evidence" value="ECO:0007669"/>
    <property type="project" value="TreeGrafter"/>
</dbReference>
<gene>
    <name evidence="12" type="ORF">SAMN00120144_0627</name>
</gene>
<dbReference type="STRING" id="645990.SAMN00120144_0627"/>